<keyword evidence="3" id="KW-0949">S-adenosyl-L-methionine</keyword>
<dbReference type="PANTHER" id="PTHR45790:SF1">
    <property type="entry name" value="SIROHEME SYNTHASE"/>
    <property type="match status" value="1"/>
</dbReference>
<dbReference type="InterPro" id="IPR035996">
    <property type="entry name" value="4pyrrol_Methylase_sf"/>
</dbReference>
<evidence type="ECO:0000259" key="4">
    <source>
        <dbReference type="Pfam" id="PF00590"/>
    </source>
</evidence>
<dbReference type="EMBL" id="MLJW01002375">
    <property type="protein sequence ID" value="OIQ74820.1"/>
    <property type="molecule type" value="Genomic_DNA"/>
</dbReference>
<comment type="caution">
    <text evidence="5">The sequence shown here is derived from an EMBL/GenBank/DDBJ whole genome shotgun (WGS) entry which is preliminary data.</text>
</comment>
<dbReference type="Pfam" id="PF00590">
    <property type="entry name" value="TP_methylase"/>
    <property type="match status" value="1"/>
</dbReference>
<dbReference type="GO" id="GO:0019354">
    <property type="term" value="P:siroheme biosynthetic process"/>
    <property type="evidence" value="ECO:0007669"/>
    <property type="project" value="TreeGrafter"/>
</dbReference>
<dbReference type="AlphaFoldDB" id="A0A1J5Q4H2"/>
<dbReference type="PANTHER" id="PTHR45790">
    <property type="entry name" value="SIROHEME SYNTHASE-RELATED"/>
    <property type="match status" value="1"/>
</dbReference>
<dbReference type="Gene3D" id="3.30.950.10">
    <property type="entry name" value="Methyltransferase, Cobalt-precorrin-4 Transmethylase, Domain 2"/>
    <property type="match status" value="1"/>
</dbReference>
<dbReference type="InterPro" id="IPR050161">
    <property type="entry name" value="Siro_Cobalamin_biosynth"/>
</dbReference>
<reference evidence="5" key="1">
    <citation type="submission" date="2016-10" db="EMBL/GenBank/DDBJ databases">
        <title>Sequence of Gallionella enrichment culture.</title>
        <authorList>
            <person name="Poehlein A."/>
            <person name="Muehling M."/>
            <person name="Daniel R."/>
        </authorList>
    </citation>
    <scope>NUCLEOTIDE SEQUENCE</scope>
</reference>
<sequence length="164" mass="17623">MRLKGGDPFIFGRGGEEVDALTAVGIPCQVVPGITAAIGCASIASIPLTHREWSHACVFLPGQFCDNASGRDWNIFANTKQTLVFYMSVSSIEKICRSLLEHGMAANMPAALVQQATLPQQRVSISTVGDWSKPSNIKIEPGILIIGDTVRLSPYFTSMTEAVL</sequence>
<organism evidence="5">
    <name type="scientific">mine drainage metagenome</name>
    <dbReference type="NCBI Taxonomy" id="410659"/>
    <lineage>
        <taxon>unclassified sequences</taxon>
        <taxon>metagenomes</taxon>
        <taxon>ecological metagenomes</taxon>
    </lineage>
</organism>
<dbReference type="InterPro" id="IPR000878">
    <property type="entry name" value="4pyrrol_Mease"/>
</dbReference>
<dbReference type="GO" id="GO:0032259">
    <property type="term" value="P:methylation"/>
    <property type="evidence" value="ECO:0007669"/>
    <property type="project" value="UniProtKB-KW"/>
</dbReference>
<dbReference type="Gene3D" id="3.40.1010.10">
    <property type="entry name" value="Cobalt-precorrin-4 Transmethylase, Domain 1"/>
    <property type="match status" value="1"/>
</dbReference>
<keyword evidence="2" id="KW-0808">Transferase</keyword>
<evidence type="ECO:0000256" key="1">
    <source>
        <dbReference type="ARBA" id="ARBA00022603"/>
    </source>
</evidence>
<evidence type="ECO:0000256" key="2">
    <source>
        <dbReference type="ARBA" id="ARBA00022679"/>
    </source>
</evidence>
<accession>A0A1J5Q4H2</accession>
<dbReference type="GO" id="GO:0004851">
    <property type="term" value="F:uroporphyrin-III C-methyltransferase activity"/>
    <property type="evidence" value="ECO:0007669"/>
    <property type="project" value="TreeGrafter"/>
</dbReference>
<proteinExistence type="predicted"/>
<protein>
    <submittedName>
        <fullName evidence="5">Siroheme synthase</fullName>
    </submittedName>
</protein>
<feature type="domain" description="Tetrapyrrole methylase" evidence="4">
    <location>
        <begin position="2"/>
        <end position="129"/>
    </location>
</feature>
<evidence type="ECO:0000256" key="3">
    <source>
        <dbReference type="ARBA" id="ARBA00022691"/>
    </source>
</evidence>
<keyword evidence="1" id="KW-0489">Methyltransferase</keyword>
<gene>
    <name evidence="5" type="primary">cysG_16</name>
    <name evidence="5" type="ORF">GALL_435240</name>
</gene>
<evidence type="ECO:0000313" key="5">
    <source>
        <dbReference type="EMBL" id="OIQ74820.1"/>
    </source>
</evidence>
<dbReference type="SUPFAM" id="SSF53790">
    <property type="entry name" value="Tetrapyrrole methylase"/>
    <property type="match status" value="1"/>
</dbReference>
<dbReference type="InterPro" id="IPR014776">
    <property type="entry name" value="4pyrrole_Mease_sub2"/>
</dbReference>
<name>A0A1J5Q4H2_9ZZZZ</name>
<dbReference type="InterPro" id="IPR014777">
    <property type="entry name" value="4pyrrole_Mease_sub1"/>
</dbReference>